<dbReference type="InterPro" id="IPR010982">
    <property type="entry name" value="Lambda_DNA-bd_dom_sf"/>
</dbReference>
<dbReference type="RefSeq" id="YP_009961978.1">
    <property type="nucleotide sequence ID" value="NC_051705.1"/>
</dbReference>
<dbReference type="Proteomes" id="UP000516055">
    <property type="component" value="Segment"/>
</dbReference>
<sequence>MPHGNGLRVGNRGCMFSVAGQQPVANQKTHSLETAMTRGFAIKMGRVKREMKKRGIPDYAALARDMKVNKSTVWRVMNGRARPGPDFVNALLDAWDLEFHDLFDDPRKLRPKRAA</sequence>
<evidence type="ECO:0000313" key="2">
    <source>
        <dbReference type="EMBL" id="QNO12362.1"/>
    </source>
</evidence>
<dbReference type="InterPro" id="IPR001387">
    <property type="entry name" value="Cro/C1-type_HTH"/>
</dbReference>
<dbReference type="EMBL" id="MT897904">
    <property type="protein sequence ID" value="QNO12362.1"/>
    <property type="molecule type" value="Genomic_DNA"/>
</dbReference>
<dbReference type="SUPFAM" id="SSF47413">
    <property type="entry name" value="lambda repressor-like DNA-binding domains"/>
    <property type="match status" value="1"/>
</dbReference>
<protein>
    <submittedName>
        <fullName evidence="2">Cro protein</fullName>
    </submittedName>
</protein>
<evidence type="ECO:0000313" key="3">
    <source>
        <dbReference type="Proteomes" id="UP000516055"/>
    </source>
</evidence>
<feature type="domain" description="HTH cro/C1-type" evidence="1">
    <location>
        <begin position="46"/>
        <end position="102"/>
    </location>
</feature>
<reference evidence="2 3" key="1">
    <citation type="submission" date="2020-08" db="EMBL/GenBank/DDBJ databases">
        <authorList>
            <person name="Alfieri S."/>
            <person name="Ashwill K."/>
            <person name="Asthana M."/>
            <person name="Bauer J."/>
            <person name="Bebar X."/>
            <person name="Biddinger S."/>
            <person name="Burns N."/>
            <person name="Chan J."/>
            <person name="Chan M."/>
            <person name="Choi J."/>
            <person name="Clark S."/>
            <person name="Damge R."/>
            <person name="Dervishian S."/>
            <person name="Dextre A."/>
            <person name="Didat O."/>
            <person name="Dyvik A."/>
            <person name="Easton A."/>
            <person name="Ettestad S."/>
            <person name="Fields J."/>
            <person name="Fitzgerald B."/>
            <person name="Fleck G."/>
            <person name="Forkpah E."/>
            <person name="Garimella S."/>
            <person name="Geer N."/>
            <person name="Gin A."/>
            <person name="Gopalrathnam A."/>
            <person name="Granat V."/>
            <person name="Heffner S."/>
            <person name="Hegarty A."/>
            <person name="Jensen M."/>
            <person name="Kerstiens E."/>
            <person name="Kmetz C."/>
            <person name="Krampen I."/>
            <person name="Lee G."/>
            <person name="Leland M."/>
            <person name="Levine C."/>
            <person name="Lietzke E."/>
            <person name="Long J."/>
            <person name="Maher J."/>
            <person name="Mavity S."/>
            <person name="Mitchell G."/>
            <person name="Mollenhauer J."/>
            <person name="Moses M."/>
            <person name="Murata S."/>
            <person name="Nelson Z."/>
            <person name="Nguyen V."/>
            <person name="Nicole B."/>
            <person name="Niebrugge K."/>
            <person name="Nieters J."/>
            <person name="Noland R."/>
            <person name="Novak L."/>
            <person name="Okekeogbu I."/>
            <person name="Oparah L."/>
            <person name="Pecher S."/>
            <person name="Pegg A."/>
            <person name="Powell J."/>
            <person name="Prakash M."/>
            <person name="Pruitt D."/>
            <person name="Renwick S."/>
            <person name="Rickus G."/>
            <person name="Riedel J."/>
            <person name="Sahai R."/>
            <person name="Saylor D."/>
            <person name="Schacht M."/>
            <person name="Schmitt W."/>
            <person name="Shao K."/>
            <person name="Singh E."/>
            <person name="Slaughter B."/>
            <person name="Smith G."/>
            <person name="Sorrell T."/>
            <person name="Stickels A."/>
            <person name="Szadowski H."/>
            <person name="Thomas R."/>
            <person name="Thompson M."/>
            <person name="Tully C."/>
            <person name="Uli A."/>
            <person name="Ventura A."/>
            <person name="Welsh I."/>
            <person name="Whitfield D."/>
            <person name="Clase K."/>
            <person name="Balish M.F."/>
            <person name="Garlena R.A."/>
            <person name="Russell D.A."/>
            <person name="Pope W.H."/>
            <person name="Jacobs-Sera D."/>
            <person name="Hatfull G.F."/>
        </authorList>
    </citation>
    <scope>NUCLEOTIDE SEQUENCE [LARGE SCALE GENOMIC DNA]</scope>
</reference>
<evidence type="ECO:0000259" key="1">
    <source>
        <dbReference type="SMART" id="SM00530"/>
    </source>
</evidence>
<proteinExistence type="predicted"/>
<dbReference type="GO" id="GO:0003677">
    <property type="term" value="F:DNA binding"/>
    <property type="evidence" value="ECO:0007669"/>
    <property type="project" value="InterPro"/>
</dbReference>
<organism evidence="2 3">
    <name type="scientific">Mycobacterium phage Royals2015</name>
    <dbReference type="NCBI Taxonomy" id="2768139"/>
    <lineage>
        <taxon>Viruses</taxon>
        <taxon>Duplodnaviria</taxon>
        <taxon>Heunggongvirae</taxon>
        <taxon>Uroviricota</taxon>
        <taxon>Caudoviricetes</taxon>
        <taxon>Gracegardnervirinae</taxon>
        <taxon>Cheoctovirus</taxon>
        <taxon>Cheoctovirus royals2015</taxon>
    </lineage>
</organism>
<dbReference type="GeneID" id="60333545"/>
<keyword evidence="3" id="KW-1185">Reference proteome</keyword>
<gene>
    <name evidence="2" type="primary">47</name>
    <name evidence="2" type="ORF">SEA_ROYALS2015_47</name>
</gene>
<dbReference type="KEGG" id="vg:60333545"/>
<dbReference type="Pfam" id="PF13560">
    <property type="entry name" value="HTH_31"/>
    <property type="match status" value="1"/>
</dbReference>
<dbReference type="CDD" id="cd00093">
    <property type="entry name" value="HTH_XRE"/>
    <property type="match status" value="1"/>
</dbReference>
<accession>A0A7G9W149</accession>
<dbReference type="Gene3D" id="1.10.260.40">
    <property type="entry name" value="lambda repressor-like DNA-binding domains"/>
    <property type="match status" value="1"/>
</dbReference>
<dbReference type="SMART" id="SM00530">
    <property type="entry name" value="HTH_XRE"/>
    <property type="match status" value="1"/>
</dbReference>
<name>A0A7G9W149_9CAUD</name>